<name>A0A6P8DEZ5_PUNGR</name>
<feature type="compositionally biased region" description="Low complexity" evidence="5">
    <location>
        <begin position="88"/>
        <end position="111"/>
    </location>
</feature>
<organism evidence="7 8">
    <name type="scientific">Punica granatum</name>
    <name type="common">Pomegranate</name>
    <dbReference type="NCBI Taxonomy" id="22663"/>
    <lineage>
        <taxon>Eukaryota</taxon>
        <taxon>Viridiplantae</taxon>
        <taxon>Streptophyta</taxon>
        <taxon>Embryophyta</taxon>
        <taxon>Tracheophyta</taxon>
        <taxon>Spermatophyta</taxon>
        <taxon>Magnoliopsida</taxon>
        <taxon>eudicotyledons</taxon>
        <taxon>Gunneridae</taxon>
        <taxon>Pentapetalae</taxon>
        <taxon>rosids</taxon>
        <taxon>malvids</taxon>
        <taxon>Myrtales</taxon>
        <taxon>Lythraceae</taxon>
        <taxon>Punica</taxon>
    </lineage>
</organism>
<evidence type="ECO:0000313" key="7">
    <source>
        <dbReference type="Proteomes" id="UP000515151"/>
    </source>
</evidence>
<keyword evidence="7" id="KW-1185">Reference proteome</keyword>
<evidence type="ECO:0000256" key="4">
    <source>
        <dbReference type="PROSITE-ProRule" id="PRU01131"/>
    </source>
</evidence>
<dbReference type="PANTHER" id="PTHR46057">
    <property type="entry name" value="FCS-LIKE ZINC FINGER 1-RELATED"/>
    <property type="match status" value="1"/>
</dbReference>
<evidence type="ECO:0000256" key="5">
    <source>
        <dbReference type="SAM" id="MobiDB-lite"/>
    </source>
</evidence>
<sequence>MGNVYIDHQLMGSLASMGSSLYYAGCEDHLYEPHFLQSCALCSKPLGFNSDIFMYRGNTPFCSKECRQEQIEMDEAKERTKWMKSGNSSSTAKKMTSTSSSSSSSPPSSSSRKSDTVAGA</sequence>
<proteinExistence type="inferred from homology"/>
<protein>
    <submittedName>
        <fullName evidence="8">FCS-Like Zinc finger 3</fullName>
    </submittedName>
</protein>
<gene>
    <name evidence="8" type="primary">LOC116206429</name>
</gene>
<feature type="domain" description="FLZ-type" evidence="6">
    <location>
        <begin position="34"/>
        <end position="78"/>
    </location>
</feature>
<evidence type="ECO:0000259" key="6">
    <source>
        <dbReference type="PROSITE" id="PS51795"/>
    </source>
</evidence>
<dbReference type="OrthoDB" id="1916924at2759"/>
<evidence type="ECO:0000256" key="3">
    <source>
        <dbReference type="ARBA" id="ARBA00022771"/>
    </source>
</evidence>
<dbReference type="RefSeq" id="XP_031395160.1">
    <property type="nucleotide sequence ID" value="XM_031539300.1"/>
</dbReference>
<feature type="region of interest" description="Disordered" evidence="5">
    <location>
        <begin position="73"/>
        <end position="120"/>
    </location>
</feature>
<dbReference type="Pfam" id="PF04570">
    <property type="entry name" value="zf-FLZ"/>
    <property type="match status" value="1"/>
</dbReference>
<evidence type="ECO:0000256" key="2">
    <source>
        <dbReference type="ARBA" id="ARBA00022723"/>
    </source>
</evidence>
<dbReference type="Proteomes" id="UP000515151">
    <property type="component" value="Chromosome 4"/>
</dbReference>
<dbReference type="GO" id="GO:0008270">
    <property type="term" value="F:zinc ion binding"/>
    <property type="evidence" value="ECO:0007669"/>
    <property type="project" value="UniProtKB-KW"/>
</dbReference>
<comment type="similarity">
    <text evidence="1">Belongs to the FLZ family.</text>
</comment>
<keyword evidence="3" id="KW-0863">Zinc-finger</keyword>
<dbReference type="InterPro" id="IPR044533">
    <property type="entry name" value="FLZ1/2/3"/>
</dbReference>
<keyword evidence="2" id="KW-0479">Metal-binding</keyword>
<evidence type="ECO:0000313" key="8">
    <source>
        <dbReference type="RefSeq" id="XP_031395160.1"/>
    </source>
</evidence>
<dbReference type="GeneID" id="116206429"/>
<reference evidence="8" key="2">
    <citation type="submission" date="2025-08" db="UniProtKB">
        <authorList>
            <consortium name="RefSeq"/>
        </authorList>
    </citation>
    <scope>IDENTIFICATION</scope>
    <source>
        <tissue evidence="8">Leaf</tissue>
    </source>
</reference>
<dbReference type="InterPro" id="IPR007650">
    <property type="entry name" value="Zf-FLZ_dom"/>
</dbReference>
<dbReference type="AlphaFoldDB" id="A0A6P8DEZ5"/>
<dbReference type="PROSITE" id="PS51795">
    <property type="entry name" value="ZF_FLZ"/>
    <property type="match status" value="1"/>
</dbReference>
<evidence type="ECO:0000256" key="1">
    <source>
        <dbReference type="ARBA" id="ARBA00009374"/>
    </source>
</evidence>
<keyword evidence="3" id="KW-0862">Zinc</keyword>
<dbReference type="PANTHER" id="PTHR46057:SF13">
    <property type="entry name" value="FLZ-TYPE DOMAIN-CONTAINING PROTEIN"/>
    <property type="match status" value="1"/>
</dbReference>
<reference evidence="7" key="1">
    <citation type="journal article" date="2020" name="Plant Biotechnol. J.">
        <title>The pomegranate (Punica granatum L.) draft genome dissects genetic divergence between soft- and hard-seeded cultivars.</title>
        <authorList>
            <person name="Luo X."/>
            <person name="Li H."/>
            <person name="Wu Z."/>
            <person name="Yao W."/>
            <person name="Zhao P."/>
            <person name="Cao D."/>
            <person name="Yu H."/>
            <person name="Li K."/>
            <person name="Poudel K."/>
            <person name="Zhao D."/>
            <person name="Zhang F."/>
            <person name="Xia X."/>
            <person name="Chen L."/>
            <person name="Wang Q."/>
            <person name="Jing D."/>
            <person name="Cao S."/>
        </authorList>
    </citation>
    <scope>NUCLEOTIDE SEQUENCE [LARGE SCALE GENOMIC DNA]</scope>
    <source>
        <strain evidence="7">cv. Tunisia</strain>
    </source>
</reference>
<feature type="zinc finger region" description="FLZ-type" evidence="4">
    <location>
        <begin position="34"/>
        <end position="78"/>
    </location>
</feature>
<accession>A0A6P8DEZ5</accession>